<protein>
    <submittedName>
        <fullName evidence="1">Uncharacterized protein</fullName>
    </submittedName>
</protein>
<sequence>MRYYDFQIFDHDGKLYRQYKSLDAYGNYNPGCLMVEFDIQRYGMSTPIGSSLVRVYGVSIKEMQQAEQNMFGMTIKGFVGMSKGLPLAKASQSGMILEGIIQQPFGNWQGIDLSLDMIITAGAGSVDKPVNITMPWSKGQKLSVALFFALQRAFPGYKININISDLLVLNYDSPIYCSTMQQLASNLKNLSRSIIRDENYLGVEMAMFPGKEIRVWDSAATEKKKTPIQLEFTDLVGQPVWIEYNRVMITCVMRADIQVGDYVRMPVGAMAVTQASSYSQYRSKSAFSGVFAVQTCRCVGNSRQPDAASWVTIYEAYVTQEA</sequence>
<dbReference type="RefSeq" id="WP_116945689.1">
    <property type="nucleotide sequence ID" value="NZ_JANTOB010000032.1"/>
</dbReference>
<reference evidence="1" key="1">
    <citation type="submission" date="2019-03" db="EMBL/GenBank/DDBJ databases">
        <authorList>
            <consortium name="Pathogen Informatics"/>
        </authorList>
    </citation>
    <scope>NUCLEOTIDE SEQUENCE</scope>
    <source>
        <strain evidence="1">5012STDY7626358</strain>
    </source>
</reference>
<proteinExistence type="predicted"/>
<dbReference type="EMBL" id="CAAHDD010000003">
    <property type="protein sequence ID" value="VGM18069.1"/>
    <property type="molecule type" value="Genomic_DNA"/>
</dbReference>
<accession>A0A486SU99</accession>
<organism evidence="1">
    <name type="scientific">Klebsiella pneumoniae</name>
    <dbReference type="NCBI Taxonomy" id="573"/>
    <lineage>
        <taxon>Bacteria</taxon>
        <taxon>Pseudomonadati</taxon>
        <taxon>Pseudomonadota</taxon>
        <taxon>Gammaproteobacteria</taxon>
        <taxon>Enterobacterales</taxon>
        <taxon>Enterobacteriaceae</taxon>
        <taxon>Klebsiella/Raoultella group</taxon>
        <taxon>Klebsiella</taxon>
        <taxon>Klebsiella pneumoniae complex</taxon>
    </lineage>
</organism>
<evidence type="ECO:0000313" key="1">
    <source>
        <dbReference type="EMBL" id="VGM18069.1"/>
    </source>
</evidence>
<dbReference type="AlphaFoldDB" id="A0A486SU99"/>
<gene>
    <name evidence="1" type="ORF">SAMEA4873559_01740</name>
</gene>
<name>A0A486SU99_KLEPN</name>